<proteinExistence type="predicted"/>
<dbReference type="AlphaFoldDB" id="A0A7W8BRW1"/>
<dbReference type="EMBL" id="JACHJE010000013">
    <property type="protein sequence ID" value="MBB5128437.1"/>
    <property type="molecule type" value="Genomic_DNA"/>
</dbReference>
<evidence type="ECO:0008006" key="3">
    <source>
        <dbReference type="Google" id="ProtNLM"/>
    </source>
</evidence>
<sequence>MVAQRVHRHERQRADHRGIRPVIAPPYRLLFTDLRGDQVLDTLPVQGVALDDFIGKTGSMRGTVPIPNRKVADRARRALVPGRTGVWVERGREIWWGGILWTTSPSSDERGYLAVQVQCGGWESYLYRRHLHDTQEAVQVDQLDIARGLIDYVQNTPGGNIGITYDTHVSGVLRDRTYLRYDLPAVGDLLDDLAAVEDGFEWRIASYRDTDGRRVKRLQLGHPVIRAGTSEIVLTRPGPVLSYSWPTDATRKANAWQSRGASINTNQAADSFPLLSELLVDDTDIAAGWPRLDGTSDYTTVERQTTLDAHARADWTAARNPVQIPEVEVLLGGNITPALLGATVRIRIRDLWHPDTLDARFRVVGMSITPPERGRPETARLYLEVPE</sequence>
<organism evidence="1 2">
    <name type="scientific">Streptomyces griseoloalbus</name>
    <dbReference type="NCBI Taxonomy" id="67303"/>
    <lineage>
        <taxon>Bacteria</taxon>
        <taxon>Bacillati</taxon>
        <taxon>Actinomycetota</taxon>
        <taxon>Actinomycetes</taxon>
        <taxon>Kitasatosporales</taxon>
        <taxon>Streptomycetaceae</taxon>
        <taxon>Streptomyces</taxon>
    </lineage>
</organism>
<evidence type="ECO:0000313" key="2">
    <source>
        <dbReference type="Proteomes" id="UP000568022"/>
    </source>
</evidence>
<protein>
    <recommendedName>
        <fullName evidence="3">Minor tail protein</fullName>
    </recommendedName>
</protein>
<keyword evidence="2" id="KW-1185">Reference proteome</keyword>
<name>A0A7W8BRW1_9ACTN</name>
<accession>A0A7W8BRW1</accession>
<dbReference type="Proteomes" id="UP000568022">
    <property type="component" value="Unassembled WGS sequence"/>
</dbReference>
<gene>
    <name evidence="1" type="ORF">FHS32_005212</name>
</gene>
<comment type="caution">
    <text evidence="1">The sequence shown here is derived from an EMBL/GenBank/DDBJ whole genome shotgun (WGS) entry which is preliminary data.</text>
</comment>
<evidence type="ECO:0000313" key="1">
    <source>
        <dbReference type="EMBL" id="MBB5128437.1"/>
    </source>
</evidence>
<reference evidence="1 2" key="1">
    <citation type="submission" date="2020-08" db="EMBL/GenBank/DDBJ databases">
        <title>Genomic Encyclopedia of Type Strains, Phase III (KMG-III): the genomes of soil and plant-associated and newly described type strains.</title>
        <authorList>
            <person name="Whitman W."/>
        </authorList>
    </citation>
    <scope>NUCLEOTIDE SEQUENCE [LARGE SCALE GENOMIC DNA]</scope>
    <source>
        <strain evidence="1 2">CECT 3226</strain>
    </source>
</reference>